<dbReference type="EMBL" id="CAJOBD010000767">
    <property type="protein sequence ID" value="CAF3716814.1"/>
    <property type="molecule type" value="Genomic_DNA"/>
</dbReference>
<accession>A0A818VVZ4</accession>
<comment type="caution">
    <text evidence="1">The sequence shown here is derived from an EMBL/GenBank/DDBJ whole genome shotgun (WGS) entry which is preliminary data.</text>
</comment>
<evidence type="ECO:0000313" key="1">
    <source>
        <dbReference type="EMBL" id="CAF3716814.1"/>
    </source>
</evidence>
<reference evidence="1" key="1">
    <citation type="submission" date="2021-02" db="EMBL/GenBank/DDBJ databases">
        <authorList>
            <person name="Nowell W R."/>
        </authorList>
    </citation>
    <scope>NUCLEOTIDE SEQUENCE</scope>
</reference>
<evidence type="ECO:0000313" key="2">
    <source>
        <dbReference type="Proteomes" id="UP000663836"/>
    </source>
</evidence>
<name>A0A818VVZ4_9BILA</name>
<gene>
    <name evidence="1" type="ORF">JBS370_LOCUS10529</name>
</gene>
<sequence>MYFNTTSYNKFHCKLIHFNASQSLFTYNTGVQKSTKFSPYEFLYDRAARLPIYTQPTQFTFNKPIDYFEQLKKTLRIFHQASRDNILLQQQATNIYYNRHRLNSQLKLGDKVLTRVYGSKGKLDPKFSSIPKIIVEGYHPIYVVEDEC</sequence>
<dbReference type="AlphaFoldDB" id="A0A818VVZ4"/>
<dbReference type="Proteomes" id="UP000663836">
    <property type="component" value="Unassembled WGS sequence"/>
</dbReference>
<protein>
    <submittedName>
        <fullName evidence="1">Uncharacterized protein</fullName>
    </submittedName>
</protein>
<organism evidence="1 2">
    <name type="scientific">Rotaria sordida</name>
    <dbReference type="NCBI Taxonomy" id="392033"/>
    <lineage>
        <taxon>Eukaryota</taxon>
        <taxon>Metazoa</taxon>
        <taxon>Spiralia</taxon>
        <taxon>Gnathifera</taxon>
        <taxon>Rotifera</taxon>
        <taxon>Eurotatoria</taxon>
        <taxon>Bdelloidea</taxon>
        <taxon>Philodinida</taxon>
        <taxon>Philodinidae</taxon>
        <taxon>Rotaria</taxon>
    </lineage>
</organism>
<proteinExistence type="predicted"/>